<sequence>MELNKFDNNIKEKLEARSLQPSSHAWKKLSERLDHQDKKQNKKTFWWLGIAASMVGVLFVAFQFFNTEAVKPKLVDSPTVIQKNENIQVAVDEVETQEKVIKEPENKSNQEKLPQKEKLMHHANEHPIAISRENNSVKAEKPIQLDKVNEESLTLEEQKIQDVVAKVQVLKSQNIEVTDAVIDNLLLEAQKEIRFKRMYNTTTGIVDANMLLQEVEEDLDQSFRSKVFEAIKASYSTVKSAVAQRNN</sequence>
<keyword evidence="1" id="KW-0812">Transmembrane</keyword>
<proteinExistence type="predicted"/>
<evidence type="ECO:0000313" key="3">
    <source>
        <dbReference type="Proteomes" id="UP000670776"/>
    </source>
</evidence>
<protein>
    <recommendedName>
        <fullName evidence="4">Anti-sigma factor</fullName>
    </recommendedName>
</protein>
<evidence type="ECO:0000256" key="1">
    <source>
        <dbReference type="SAM" id="Phobius"/>
    </source>
</evidence>
<name>A0ABS4BRB8_9FLAO</name>
<dbReference type="Proteomes" id="UP000670776">
    <property type="component" value="Unassembled WGS sequence"/>
</dbReference>
<comment type="caution">
    <text evidence="2">The sequence shown here is derived from an EMBL/GenBank/DDBJ whole genome shotgun (WGS) entry which is preliminary data.</text>
</comment>
<feature type="transmembrane region" description="Helical" evidence="1">
    <location>
        <begin position="45"/>
        <end position="65"/>
    </location>
</feature>
<dbReference type="EMBL" id="JAGJCB010000003">
    <property type="protein sequence ID" value="MBP0903105.1"/>
    <property type="molecule type" value="Genomic_DNA"/>
</dbReference>
<keyword evidence="1" id="KW-0472">Membrane</keyword>
<gene>
    <name evidence="2" type="ORF">J8H85_04625</name>
</gene>
<dbReference type="RefSeq" id="WP_209653121.1">
    <property type="nucleotide sequence ID" value="NZ_JAGJCB010000003.1"/>
</dbReference>
<evidence type="ECO:0008006" key="4">
    <source>
        <dbReference type="Google" id="ProtNLM"/>
    </source>
</evidence>
<keyword evidence="1" id="KW-1133">Transmembrane helix</keyword>
<keyword evidence="3" id="KW-1185">Reference proteome</keyword>
<accession>A0ABS4BRB8</accession>
<evidence type="ECO:0000313" key="2">
    <source>
        <dbReference type="EMBL" id="MBP0903105.1"/>
    </source>
</evidence>
<reference evidence="2 3" key="1">
    <citation type="submission" date="2021-04" db="EMBL/GenBank/DDBJ databases">
        <title>Mariniflexile gromovii gen. nov., sp. nov., a gliding bacterium isolated from the sea urchin Strongylocentrotus intermedius.</title>
        <authorList>
            <person name="Ko S."/>
            <person name="Le V."/>
            <person name="Ahn C.-Y."/>
            <person name="Oh H.-M."/>
        </authorList>
    </citation>
    <scope>NUCLEOTIDE SEQUENCE [LARGE SCALE GENOMIC DNA]</scope>
    <source>
        <strain evidence="2 3">KCTC 12570</strain>
    </source>
</reference>
<organism evidence="2 3">
    <name type="scientific">Mariniflexile gromovii</name>
    <dbReference type="NCBI Taxonomy" id="362523"/>
    <lineage>
        <taxon>Bacteria</taxon>
        <taxon>Pseudomonadati</taxon>
        <taxon>Bacteroidota</taxon>
        <taxon>Flavobacteriia</taxon>
        <taxon>Flavobacteriales</taxon>
        <taxon>Flavobacteriaceae</taxon>
        <taxon>Mariniflexile</taxon>
    </lineage>
</organism>